<evidence type="ECO:0000313" key="10">
    <source>
        <dbReference type="EMBL" id="ATQ66613.1"/>
    </source>
</evidence>
<dbReference type="GO" id="GO:0061603">
    <property type="term" value="F:molybdenum cofactor guanylyltransferase activity"/>
    <property type="evidence" value="ECO:0007669"/>
    <property type="project" value="UniProtKB-EC"/>
</dbReference>
<feature type="binding site" evidence="8">
    <location>
        <position position="103"/>
    </location>
    <ligand>
        <name>GTP</name>
        <dbReference type="ChEBI" id="CHEBI:37565"/>
    </ligand>
</feature>
<evidence type="ECO:0000256" key="8">
    <source>
        <dbReference type="HAMAP-Rule" id="MF_00316"/>
    </source>
</evidence>
<dbReference type="HAMAP" id="MF_00316">
    <property type="entry name" value="MobA"/>
    <property type="match status" value="1"/>
</dbReference>
<feature type="binding site" evidence="8">
    <location>
        <position position="103"/>
    </location>
    <ligand>
        <name>Mg(2+)</name>
        <dbReference type="ChEBI" id="CHEBI:18420"/>
    </ligand>
</feature>
<dbReference type="RefSeq" id="WP_003610924.1">
    <property type="nucleotide sequence ID" value="NZ_ADVE02000001.1"/>
</dbReference>
<dbReference type="PANTHER" id="PTHR19136">
    <property type="entry name" value="MOLYBDENUM COFACTOR GUANYLYLTRANSFERASE"/>
    <property type="match status" value="1"/>
</dbReference>
<keyword evidence="7 8" id="KW-0501">Molybdenum cofactor biosynthesis</keyword>
<evidence type="ECO:0000256" key="3">
    <source>
        <dbReference type="ARBA" id="ARBA00022723"/>
    </source>
</evidence>
<dbReference type="Pfam" id="PF12804">
    <property type="entry name" value="NTP_transf_3"/>
    <property type="match status" value="1"/>
</dbReference>
<keyword evidence="2 8" id="KW-0808">Transferase</keyword>
<gene>
    <name evidence="8" type="primary">mobA</name>
    <name evidence="10" type="ORF">CQW49_00915</name>
</gene>
<keyword evidence="4 8" id="KW-0547">Nucleotide-binding</keyword>
<dbReference type="STRING" id="595536.GCA_000178815_00762"/>
<comment type="similarity">
    <text evidence="8">Belongs to the MobA family.</text>
</comment>
<comment type="subcellular location">
    <subcellularLocation>
        <location evidence="8">Cytoplasm</location>
    </subcellularLocation>
</comment>
<dbReference type="EC" id="2.7.7.77" evidence="8"/>
<dbReference type="InterPro" id="IPR013482">
    <property type="entry name" value="Molybde_CF_guanTrfase"/>
</dbReference>
<keyword evidence="5 8" id="KW-0460">Magnesium</keyword>
<evidence type="ECO:0000256" key="7">
    <source>
        <dbReference type="ARBA" id="ARBA00023150"/>
    </source>
</evidence>
<dbReference type="GO" id="GO:1902758">
    <property type="term" value="P:bis(molybdopterin guanine dinucleotide)molybdenum biosynthetic process"/>
    <property type="evidence" value="ECO:0007669"/>
    <property type="project" value="TreeGrafter"/>
</dbReference>
<feature type="binding site" evidence="8">
    <location>
        <position position="50"/>
    </location>
    <ligand>
        <name>GTP</name>
        <dbReference type="ChEBI" id="CHEBI:37565"/>
    </ligand>
</feature>
<comment type="catalytic activity">
    <reaction evidence="8">
        <text>Mo-molybdopterin + GTP + H(+) = Mo-molybdopterin guanine dinucleotide + diphosphate</text>
        <dbReference type="Rhea" id="RHEA:34243"/>
        <dbReference type="ChEBI" id="CHEBI:15378"/>
        <dbReference type="ChEBI" id="CHEBI:33019"/>
        <dbReference type="ChEBI" id="CHEBI:37565"/>
        <dbReference type="ChEBI" id="CHEBI:71302"/>
        <dbReference type="ChEBI" id="CHEBI:71310"/>
        <dbReference type="EC" id="2.7.7.77"/>
    </reaction>
</comment>
<dbReference type="Proteomes" id="UP000230709">
    <property type="component" value="Chromosome"/>
</dbReference>
<comment type="subunit">
    <text evidence="8">Monomer.</text>
</comment>
<name>A0A2D2CV47_METT3</name>
<comment type="function">
    <text evidence="8">Transfers a GMP moiety from GTP to Mo-molybdopterin (Mo-MPT) cofactor (Moco or molybdenum cofactor) to form Mo-molybdopterin guanine dinucleotide (Mo-MGD) cofactor.</text>
</comment>
<keyword evidence="10" id="KW-0548">Nucleotidyltransferase</keyword>
<dbReference type="InterPro" id="IPR025877">
    <property type="entry name" value="MobA-like_NTP_Trfase"/>
</dbReference>
<feature type="binding site" evidence="8">
    <location>
        <begin position="9"/>
        <end position="11"/>
    </location>
    <ligand>
        <name>GTP</name>
        <dbReference type="ChEBI" id="CHEBI:37565"/>
    </ligand>
</feature>
<dbReference type="GO" id="GO:0046872">
    <property type="term" value="F:metal ion binding"/>
    <property type="evidence" value="ECO:0007669"/>
    <property type="project" value="UniProtKB-KW"/>
</dbReference>
<dbReference type="PANTHER" id="PTHR19136:SF81">
    <property type="entry name" value="MOLYBDENUM COFACTOR GUANYLYLTRANSFERASE"/>
    <property type="match status" value="1"/>
</dbReference>
<comment type="domain">
    <text evidence="8">The N-terminal domain determines nucleotide recognition and specific binding, while the C-terminal domain determines the specific binding to the target protein.</text>
</comment>
<evidence type="ECO:0000256" key="1">
    <source>
        <dbReference type="ARBA" id="ARBA00022490"/>
    </source>
</evidence>
<proteinExistence type="inferred from homology"/>
<dbReference type="CDD" id="cd02503">
    <property type="entry name" value="MobA"/>
    <property type="match status" value="1"/>
</dbReference>
<evidence type="ECO:0000256" key="2">
    <source>
        <dbReference type="ARBA" id="ARBA00022679"/>
    </source>
</evidence>
<evidence type="ECO:0000313" key="11">
    <source>
        <dbReference type="Proteomes" id="UP000230709"/>
    </source>
</evidence>
<dbReference type="GO" id="GO:0005737">
    <property type="term" value="C:cytoplasm"/>
    <property type="evidence" value="ECO:0007669"/>
    <property type="project" value="UniProtKB-SubCell"/>
</dbReference>
<evidence type="ECO:0000256" key="5">
    <source>
        <dbReference type="ARBA" id="ARBA00022842"/>
    </source>
</evidence>
<comment type="cofactor">
    <cofactor evidence="8">
        <name>Mg(2+)</name>
        <dbReference type="ChEBI" id="CHEBI:18420"/>
    </cofactor>
</comment>
<evidence type="ECO:0000259" key="9">
    <source>
        <dbReference type="Pfam" id="PF12804"/>
    </source>
</evidence>
<keyword evidence="1 8" id="KW-0963">Cytoplasm</keyword>
<keyword evidence="6 8" id="KW-0342">GTP-binding</keyword>
<protein>
    <recommendedName>
        <fullName evidence="8">Molybdenum cofactor guanylyltransferase</fullName>
        <shortName evidence="8">MoCo guanylyltransferase</shortName>
        <ecNumber evidence="8">2.7.7.77</ecNumber>
    </recommendedName>
    <alternativeName>
        <fullName evidence="8">GTP:molybdopterin guanylyltransferase</fullName>
    </alternativeName>
    <alternativeName>
        <fullName evidence="8">Mo-MPT guanylyltransferase</fullName>
    </alternativeName>
    <alternativeName>
        <fullName evidence="8">Molybdopterin guanylyltransferase</fullName>
    </alternativeName>
    <alternativeName>
        <fullName evidence="8">Molybdopterin-guanine dinucleotide synthase</fullName>
        <shortName evidence="8">MGD synthase</shortName>
    </alternativeName>
</protein>
<dbReference type="EMBL" id="CP023737">
    <property type="protein sequence ID" value="ATQ66613.1"/>
    <property type="molecule type" value="Genomic_DNA"/>
</dbReference>
<dbReference type="GO" id="GO:0005525">
    <property type="term" value="F:GTP binding"/>
    <property type="evidence" value="ECO:0007669"/>
    <property type="project" value="UniProtKB-UniRule"/>
</dbReference>
<feature type="binding site" evidence="8">
    <location>
        <position position="22"/>
    </location>
    <ligand>
        <name>GTP</name>
        <dbReference type="ChEBI" id="CHEBI:37565"/>
    </ligand>
</feature>
<reference evidence="11" key="1">
    <citation type="submission" date="2017-10" db="EMBL/GenBank/DDBJ databases">
        <title>Completed PacBio SMRT sequence of Methylosinus trichosporium OB3b reveals presence of a third large plasmid.</title>
        <authorList>
            <person name="Charles T.C."/>
            <person name="Lynch M.D.J."/>
            <person name="Heil J.R."/>
            <person name="Cheng J."/>
        </authorList>
    </citation>
    <scope>NUCLEOTIDE SEQUENCE [LARGE SCALE GENOMIC DNA]</scope>
    <source>
        <strain evidence="11">OB3b</strain>
    </source>
</reference>
<feature type="domain" description="MobA-like NTP transferase" evidence="9">
    <location>
        <begin position="6"/>
        <end position="163"/>
    </location>
</feature>
<evidence type="ECO:0000256" key="4">
    <source>
        <dbReference type="ARBA" id="ARBA00022741"/>
    </source>
</evidence>
<sequence length="211" mass="22485">MTHCFGIILAGGQARRMGGVDKPLIEIGGASILEHVIRRLSPQCVGLALNANGAPERFAAYGLPILADGVPGFAGPLAGVLAGLDHIAAVHPDAPFAVSAPADTPFLPADLVARLVAARAAEGAEIAVAASGERRHHAVALWPVALREELRHALVQEDLRKVSGFIERYRNVVVDWPVTPYDPFFNVNRPEDVETAKAIEKMARAESTKIR</sequence>
<dbReference type="SUPFAM" id="SSF53448">
    <property type="entry name" value="Nucleotide-diphospho-sugar transferases"/>
    <property type="match status" value="1"/>
</dbReference>
<organism evidence="10 11">
    <name type="scientific">Methylosinus trichosporium (strain ATCC 35070 / NCIMB 11131 / UNIQEM 75 / OB3b)</name>
    <dbReference type="NCBI Taxonomy" id="595536"/>
    <lineage>
        <taxon>Bacteria</taxon>
        <taxon>Pseudomonadati</taxon>
        <taxon>Pseudomonadota</taxon>
        <taxon>Alphaproteobacteria</taxon>
        <taxon>Hyphomicrobiales</taxon>
        <taxon>Methylocystaceae</taxon>
        <taxon>Methylosinus</taxon>
    </lineage>
</organism>
<dbReference type="NCBIfam" id="TIGR02665">
    <property type="entry name" value="molyb_mobA"/>
    <property type="match status" value="1"/>
</dbReference>
<accession>A0A2D2CV47</accession>
<dbReference type="InterPro" id="IPR029044">
    <property type="entry name" value="Nucleotide-diphossugar_trans"/>
</dbReference>
<dbReference type="KEGG" id="mtw:CQW49_00915"/>
<feature type="binding site" evidence="8">
    <location>
        <position position="68"/>
    </location>
    <ligand>
        <name>GTP</name>
        <dbReference type="ChEBI" id="CHEBI:37565"/>
    </ligand>
</feature>
<evidence type="ECO:0000256" key="6">
    <source>
        <dbReference type="ARBA" id="ARBA00023134"/>
    </source>
</evidence>
<dbReference type="Gene3D" id="3.90.550.10">
    <property type="entry name" value="Spore Coat Polysaccharide Biosynthesis Protein SpsA, Chain A"/>
    <property type="match status" value="1"/>
</dbReference>
<dbReference type="AlphaFoldDB" id="A0A2D2CV47"/>
<keyword evidence="11" id="KW-1185">Reference proteome</keyword>
<keyword evidence="3 8" id="KW-0479">Metal-binding</keyword>